<dbReference type="GO" id="GO:0005737">
    <property type="term" value="C:cytoplasm"/>
    <property type="evidence" value="ECO:0007669"/>
    <property type="project" value="TreeGrafter"/>
</dbReference>
<keyword evidence="2 4" id="KW-0819">tRNA processing</keyword>
<dbReference type="GO" id="GO:0000214">
    <property type="term" value="C:tRNA-intron endonuclease complex"/>
    <property type="evidence" value="ECO:0007669"/>
    <property type="project" value="UniProtKB-UniRule"/>
</dbReference>
<dbReference type="InterPro" id="IPR011856">
    <property type="entry name" value="tRNA_endonuc-like_dom_sf"/>
</dbReference>
<dbReference type="GO" id="GO:0003676">
    <property type="term" value="F:nucleic acid binding"/>
    <property type="evidence" value="ECO:0007669"/>
    <property type="project" value="InterPro"/>
</dbReference>
<dbReference type="CDD" id="cd22363">
    <property type="entry name" value="tRNA-intron_lyase_C"/>
    <property type="match status" value="1"/>
</dbReference>
<dbReference type="InterPro" id="IPR006677">
    <property type="entry name" value="tRNA_intron_Endonuc_cat-like"/>
</dbReference>
<organism evidence="8 9">
    <name type="scientific">Pleomassaria siparia CBS 279.74</name>
    <dbReference type="NCBI Taxonomy" id="1314801"/>
    <lineage>
        <taxon>Eukaryota</taxon>
        <taxon>Fungi</taxon>
        <taxon>Dikarya</taxon>
        <taxon>Ascomycota</taxon>
        <taxon>Pezizomycotina</taxon>
        <taxon>Dothideomycetes</taxon>
        <taxon>Pleosporomycetidae</taxon>
        <taxon>Pleosporales</taxon>
        <taxon>Pleomassariaceae</taxon>
        <taxon>Pleomassaria</taxon>
    </lineage>
</organism>
<evidence type="ECO:0000313" key="8">
    <source>
        <dbReference type="EMBL" id="KAF2703055.1"/>
    </source>
</evidence>
<dbReference type="FunFam" id="3.40.1350.10:FF:000007">
    <property type="entry name" value="tRNA-splicing endonuclease subunit Sen2"/>
    <property type="match status" value="1"/>
</dbReference>
<proteinExistence type="inferred from homology"/>
<feature type="region of interest" description="Disordered" evidence="6">
    <location>
        <begin position="140"/>
        <end position="160"/>
    </location>
</feature>
<dbReference type="EMBL" id="MU005790">
    <property type="protein sequence ID" value="KAF2703055.1"/>
    <property type="molecule type" value="Genomic_DNA"/>
</dbReference>
<gene>
    <name evidence="8" type="ORF">K504DRAFT_419315</name>
</gene>
<dbReference type="InterPro" id="IPR006676">
    <property type="entry name" value="tRNA_splic"/>
</dbReference>
<evidence type="ECO:0000313" key="9">
    <source>
        <dbReference type="Proteomes" id="UP000799428"/>
    </source>
</evidence>
<feature type="region of interest" description="Disordered" evidence="6">
    <location>
        <begin position="1"/>
        <end position="48"/>
    </location>
</feature>
<dbReference type="EC" id="4.6.1.16" evidence="4"/>
<dbReference type="GO" id="GO:0000379">
    <property type="term" value="P:tRNA-type intron splice site recognition and cleavage"/>
    <property type="evidence" value="ECO:0007669"/>
    <property type="project" value="TreeGrafter"/>
</dbReference>
<dbReference type="InterPro" id="IPR036167">
    <property type="entry name" value="tRNA_intron_Endo_cat-like_sf"/>
</dbReference>
<dbReference type="Proteomes" id="UP000799428">
    <property type="component" value="Unassembled WGS sequence"/>
</dbReference>
<evidence type="ECO:0000256" key="4">
    <source>
        <dbReference type="PIRNR" id="PIRNR011789"/>
    </source>
</evidence>
<accession>A0A6G1JS31</accession>
<name>A0A6G1JS31_9PLEO</name>
<dbReference type="PANTHER" id="PTHR21227:SF0">
    <property type="entry name" value="TRNA-SPLICING ENDONUCLEASE SUBUNIT SEN2"/>
    <property type="match status" value="1"/>
</dbReference>
<dbReference type="SUPFAM" id="SSF53032">
    <property type="entry name" value="tRNA-intron endonuclease catalytic domain-like"/>
    <property type="match status" value="1"/>
</dbReference>
<comment type="function">
    <text evidence="4">Constitutes one of the two catalytic subunit of the tRNA-splicing endonuclease complex, a complex responsible for identification and cleavage of the splice sites in pre-tRNA. It cleaves pre-tRNA at the 5'- and 3'-splice sites to release the intron. The products are an intron and two tRNA half-molecules bearing 2',3'-cyclic phosphate and 5'-OH termini. There are no conserved sequences at the splice sites, but the intron is invariably located at the same site in the gene, placing the splice sites an invariant distance from the constant structural features of the tRNA body.</text>
</comment>
<evidence type="ECO:0000256" key="2">
    <source>
        <dbReference type="ARBA" id="ARBA00022694"/>
    </source>
</evidence>
<keyword evidence="9" id="KW-1185">Reference proteome</keyword>
<dbReference type="InterPro" id="IPR016589">
    <property type="entry name" value="tRNA_splic_SEN2"/>
</dbReference>
<dbReference type="AlphaFoldDB" id="A0A6G1JS31"/>
<feature type="active site" evidence="5">
    <location>
        <position position="376"/>
    </location>
</feature>
<feature type="active site" evidence="5">
    <location>
        <position position="368"/>
    </location>
</feature>
<evidence type="ECO:0000256" key="5">
    <source>
        <dbReference type="PIRSR" id="PIRSR011789-1"/>
    </source>
</evidence>
<reference evidence="8" key="1">
    <citation type="journal article" date="2020" name="Stud. Mycol.">
        <title>101 Dothideomycetes genomes: a test case for predicting lifestyles and emergence of pathogens.</title>
        <authorList>
            <person name="Haridas S."/>
            <person name="Albert R."/>
            <person name="Binder M."/>
            <person name="Bloem J."/>
            <person name="Labutti K."/>
            <person name="Salamov A."/>
            <person name="Andreopoulos B."/>
            <person name="Baker S."/>
            <person name="Barry K."/>
            <person name="Bills G."/>
            <person name="Bluhm B."/>
            <person name="Cannon C."/>
            <person name="Castanera R."/>
            <person name="Culley D."/>
            <person name="Daum C."/>
            <person name="Ezra D."/>
            <person name="Gonzalez J."/>
            <person name="Henrissat B."/>
            <person name="Kuo A."/>
            <person name="Liang C."/>
            <person name="Lipzen A."/>
            <person name="Lutzoni F."/>
            <person name="Magnuson J."/>
            <person name="Mondo S."/>
            <person name="Nolan M."/>
            <person name="Ohm R."/>
            <person name="Pangilinan J."/>
            <person name="Park H.-J."/>
            <person name="Ramirez L."/>
            <person name="Alfaro M."/>
            <person name="Sun H."/>
            <person name="Tritt A."/>
            <person name="Yoshinaga Y."/>
            <person name="Zwiers L.-H."/>
            <person name="Turgeon B."/>
            <person name="Goodwin S."/>
            <person name="Spatafora J."/>
            <person name="Crous P."/>
            <person name="Grigoriev I."/>
        </authorList>
    </citation>
    <scope>NUCLEOTIDE SEQUENCE</scope>
    <source>
        <strain evidence="8">CBS 279.74</strain>
    </source>
</reference>
<comment type="similarity">
    <text evidence="1 4">Belongs to the tRNA-intron endonuclease family.</text>
</comment>
<sequence>MAAIVKTSAQQPPSAGVPVDDTSNSNKSVPDVTNAKSASPRKRRPNYAQIHARPVPVVVHPLPAFIPHNPLSIVRIAIVMFSHSLWPPTSHDVVHKAYYSAETHSIHVTNPQSIRALWEHGFWGAGSLSRSEPAWLEQEKRKRGIDASQTSEEYTRKRREERRQFKLERAKVQRETIEQQLRDEGKLDASTSIDEVVSLRLNATVDAADGLVDNSASLSNGKPENIGTLESVVDESAHLETRVALKDVAVEIQDQEHLQLTPEEAFFLTYSLGSLQIYRGETALSSSYLLRLYCAYSAFPIPEDAESHLYTLYSLRERINNFSLGTSVIAPILPDNAFLLRYAVYHHFRSLGWVVRHGIKFACDFLLYQRGPVFAHAKFAVIIVPAYSHSYWSETPERKAETKAKESRDWWWLHRVNRVQTQVHKTLMLVYVEVPPPWDESFRKGGFAVDVGGALKRYKVREFIVRRWTPNRNRD</sequence>
<dbReference type="Pfam" id="PF01974">
    <property type="entry name" value="tRNA_int_endo"/>
    <property type="match status" value="1"/>
</dbReference>
<dbReference type="OrthoDB" id="10249562at2759"/>
<evidence type="ECO:0000256" key="1">
    <source>
        <dbReference type="ARBA" id="ARBA00008078"/>
    </source>
</evidence>
<dbReference type="PIRSF" id="PIRSF011789">
    <property type="entry name" value="tRNA_splic_SEN2"/>
    <property type="match status" value="1"/>
</dbReference>
<protein>
    <recommendedName>
        <fullName evidence="4">tRNA-splicing endonuclease subunit Sen2</fullName>
        <ecNumber evidence="4">4.6.1.16</ecNumber>
    </recommendedName>
</protein>
<feature type="domain" description="tRNA intron endonuclease catalytic" evidence="7">
    <location>
        <begin position="338"/>
        <end position="432"/>
    </location>
</feature>
<evidence type="ECO:0000259" key="7">
    <source>
        <dbReference type="Pfam" id="PF01974"/>
    </source>
</evidence>
<evidence type="ECO:0000256" key="3">
    <source>
        <dbReference type="ARBA" id="ARBA00023239"/>
    </source>
</evidence>
<dbReference type="Gene3D" id="3.40.1350.10">
    <property type="match status" value="1"/>
</dbReference>
<dbReference type="GO" id="GO:0000213">
    <property type="term" value="F:tRNA-intron lyase activity"/>
    <property type="evidence" value="ECO:0007669"/>
    <property type="project" value="UniProtKB-UniRule"/>
</dbReference>
<keyword evidence="3 4" id="KW-0456">Lyase</keyword>
<feature type="active site" evidence="5">
    <location>
        <position position="425"/>
    </location>
</feature>
<dbReference type="PANTHER" id="PTHR21227">
    <property type="entry name" value="TRNA-SPLICING ENDONUCLEASE SUBUNIT SEN2"/>
    <property type="match status" value="1"/>
</dbReference>
<evidence type="ECO:0000256" key="6">
    <source>
        <dbReference type="SAM" id="MobiDB-lite"/>
    </source>
</evidence>